<keyword evidence="4" id="KW-1185">Reference proteome</keyword>
<accession>A0A1M5ELF0</accession>
<dbReference type="InterPro" id="IPR047687">
    <property type="entry name" value="OMA_tautomer-like"/>
</dbReference>
<dbReference type="InterPro" id="IPR007400">
    <property type="entry name" value="PrpF-like"/>
</dbReference>
<dbReference type="STRING" id="1206085.SAMN05443575_0927"/>
<dbReference type="Pfam" id="PF04303">
    <property type="entry name" value="PrpF"/>
    <property type="match status" value="1"/>
</dbReference>
<dbReference type="GO" id="GO:0016853">
    <property type="term" value="F:isomerase activity"/>
    <property type="evidence" value="ECO:0007669"/>
    <property type="project" value="UniProtKB-KW"/>
</dbReference>
<gene>
    <name evidence="3" type="ORF">SAMN05443575_0927</name>
</gene>
<evidence type="ECO:0000313" key="3">
    <source>
        <dbReference type="EMBL" id="SHF79901.1"/>
    </source>
</evidence>
<comment type="similarity">
    <text evidence="1">Belongs to the PrpF family.</text>
</comment>
<dbReference type="PANTHER" id="PTHR43709">
    <property type="entry name" value="ACONITATE ISOMERASE-RELATED"/>
    <property type="match status" value="1"/>
</dbReference>
<organism evidence="3 4">
    <name type="scientific">Jatrophihabitans endophyticus</name>
    <dbReference type="NCBI Taxonomy" id="1206085"/>
    <lineage>
        <taxon>Bacteria</taxon>
        <taxon>Bacillati</taxon>
        <taxon>Actinomycetota</taxon>
        <taxon>Actinomycetes</taxon>
        <taxon>Jatrophihabitantales</taxon>
        <taxon>Jatrophihabitantaceae</taxon>
        <taxon>Jatrophihabitans</taxon>
    </lineage>
</organism>
<dbReference type="NCBIfam" id="NF033377">
    <property type="entry name" value="OMA_tautomer"/>
    <property type="match status" value="1"/>
</dbReference>
<evidence type="ECO:0000313" key="4">
    <source>
        <dbReference type="Proteomes" id="UP000186132"/>
    </source>
</evidence>
<keyword evidence="2" id="KW-0413">Isomerase</keyword>
<dbReference type="EMBL" id="FQVU01000001">
    <property type="protein sequence ID" value="SHF79901.1"/>
    <property type="molecule type" value="Genomic_DNA"/>
</dbReference>
<dbReference type="PANTHER" id="PTHR43709:SF3">
    <property type="entry name" value="ISOMERASE YBHH-RELATED"/>
    <property type="match status" value="1"/>
</dbReference>
<evidence type="ECO:0000256" key="2">
    <source>
        <dbReference type="ARBA" id="ARBA00023235"/>
    </source>
</evidence>
<dbReference type="AlphaFoldDB" id="A0A1M5ELF0"/>
<dbReference type="RefSeq" id="WP_234971347.1">
    <property type="nucleotide sequence ID" value="NZ_FQVU01000001.1"/>
</dbReference>
<dbReference type="Gene3D" id="3.10.310.10">
    <property type="entry name" value="Diaminopimelate Epimerase, Chain A, domain 1"/>
    <property type="match status" value="2"/>
</dbReference>
<sequence length="362" mass="36918">MTRQRAVRASLMRGGTSKGLVLHAAELPDDPTERDALLLAAMGSPDPRQIDGVGGAHPLTSKVAVVRPSDRPDADVEYLFLQVRPDRREVSGSQNCGNMLVAVGPFAVDEGLVPVAAGATTPVRIWLANTASLAVAHVPTEGGAARYDGDTRIDGVPGTHAAVAVDFAGLAGSSCGALLPTGNRLDVLDGVRVTCVDNGMPVVCVAAAELGVGGYESPAELEGDRRLVDAVESLRLAAGAAMGLGDVRAGSVPKVSLLAPPRAGGLVSTRTFIPHRVHDAVGVFGAVSVATACLLPGSVADGIARRPDGDHQGVAVEHPSGRVEVVVELADSADVEVRRAGIVSTARLLMRGEVLVPGAVAP</sequence>
<dbReference type="Proteomes" id="UP000186132">
    <property type="component" value="Unassembled WGS sequence"/>
</dbReference>
<evidence type="ECO:0000256" key="1">
    <source>
        <dbReference type="ARBA" id="ARBA00007673"/>
    </source>
</evidence>
<dbReference type="SUPFAM" id="SSF54506">
    <property type="entry name" value="Diaminopimelate epimerase-like"/>
    <property type="match status" value="2"/>
</dbReference>
<name>A0A1M5ELF0_9ACTN</name>
<proteinExistence type="inferred from homology"/>
<protein>
    <submittedName>
        <fullName evidence="3">4-oxalomesaconate tautomerase</fullName>
    </submittedName>
</protein>
<reference evidence="3 4" key="1">
    <citation type="submission" date="2016-11" db="EMBL/GenBank/DDBJ databases">
        <authorList>
            <person name="Jaros S."/>
            <person name="Januszkiewicz K."/>
            <person name="Wedrychowicz H."/>
        </authorList>
    </citation>
    <scope>NUCLEOTIDE SEQUENCE [LARGE SCALE GENOMIC DNA]</scope>
    <source>
        <strain evidence="3 4">DSM 45627</strain>
    </source>
</reference>